<dbReference type="Pfam" id="PF20153">
    <property type="entry name" value="DUF6535"/>
    <property type="match status" value="1"/>
</dbReference>
<organism evidence="4 5">
    <name type="scientific">Sistotremastrum niveocremeum HHB9708</name>
    <dbReference type="NCBI Taxonomy" id="1314777"/>
    <lineage>
        <taxon>Eukaryota</taxon>
        <taxon>Fungi</taxon>
        <taxon>Dikarya</taxon>
        <taxon>Basidiomycota</taxon>
        <taxon>Agaricomycotina</taxon>
        <taxon>Agaricomycetes</taxon>
        <taxon>Sistotremastrales</taxon>
        <taxon>Sistotremastraceae</taxon>
        <taxon>Sertulicium</taxon>
        <taxon>Sertulicium niveocremeum</taxon>
    </lineage>
</organism>
<feature type="domain" description="DUF6535" evidence="3">
    <location>
        <begin position="59"/>
        <end position="233"/>
    </location>
</feature>
<feature type="transmembrane region" description="Helical" evidence="2">
    <location>
        <begin position="91"/>
        <end position="115"/>
    </location>
</feature>
<proteinExistence type="predicted"/>
<evidence type="ECO:0000313" key="5">
    <source>
        <dbReference type="Proteomes" id="UP000076722"/>
    </source>
</evidence>
<dbReference type="InterPro" id="IPR045338">
    <property type="entry name" value="DUF6535"/>
</dbReference>
<feature type="transmembrane region" description="Helical" evidence="2">
    <location>
        <begin position="135"/>
        <end position="156"/>
    </location>
</feature>
<gene>
    <name evidence="4" type="ORF">SISNIDRAFT_469790</name>
</gene>
<protein>
    <recommendedName>
        <fullName evidence="3">DUF6535 domain-containing protein</fullName>
    </recommendedName>
</protein>
<feature type="transmembrane region" description="Helical" evidence="2">
    <location>
        <begin position="250"/>
        <end position="274"/>
    </location>
</feature>
<dbReference type="EMBL" id="KV419432">
    <property type="protein sequence ID" value="KZS88898.1"/>
    <property type="molecule type" value="Genomic_DNA"/>
</dbReference>
<feature type="region of interest" description="Disordered" evidence="1">
    <location>
        <begin position="912"/>
        <end position="937"/>
    </location>
</feature>
<feature type="compositionally biased region" description="Low complexity" evidence="1">
    <location>
        <begin position="912"/>
        <end position="925"/>
    </location>
</feature>
<feature type="compositionally biased region" description="Polar residues" evidence="1">
    <location>
        <begin position="927"/>
        <end position="937"/>
    </location>
</feature>
<evidence type="ECO:0000256" key="1">
    <source>
        <dbReference type="SAM" id="MobiDB-lite"/>
    </source>
</evidence>
<accession>A0A164PNG4</accession>
<evidence type="ECO:0000256" key="2">
    <source>
        <dbReference type="SAM" id="Phobius"/>
    </source>
</evidence>
<keyword evidence="2" id="KW-0812">Transmembrane</keyword>
<evidence type="ECO:0000259" key="3">
    <source>
        <dbReference type="Pfam" id="PF20153"/>
    </source>
</evidence>
<name>A0A164PNG4_9AGAM</name>
<feature type="transmembrane region" description="Helical" evidence="2">
    <location>
        <begin position="208"/>
        <end position="230"/>
    </location>
</feature>
<keyword evidence="2" id="KW-0472">Membrane</keyword>
<evidence type="ECO:0000313" key="4">
    <source>
        <dbReference type="EMBL" id="KZS88898.1"/>
    </source>
</evidence>
<feature type="region of interest" description="Disordered" evidence="1">
    <location>
        <begin position="814"/>
        <end position="839"/>
    </location>
</feature>
<feature type="transmembrane region" description="Helical" evidence="2">
    <location>
        <begin position="352"/>
        <end position="372"/>
    </location>
</feature>
<sequence>MSNQILVDGFKELNETLDEIKNTLIDHGNKFDILTKDAIKDEQPYDQRPCNDESTCTALYEMAMAKTKEEVEEWIKRMDVSLTRTARPHHFAGQIALFSAVLTAFIIPATQNLFPSSNNTPGNPGGTPPPLPSDSAQNVCVLFYLALIIAMALSIIHTETKQILNAVLSVLGRQWMSKLTSRPDGNSHQERLCCHRAREELAKRWLKYLVEGLHIMLLSSITLFMTGLLYQLRNLGTSFEKTAPRLLLIWQLGMALSSIILVAVAAATIHALFYEASPFGGPFSKLIIRLAGASQKSHILLPFIRGAVVDARLSSLRLKSRLVMTWATVAKVMKDAHNGAAHNIRLGRVANLPAYFGSLLFLPLSLILRWRVRVDWEAPQKLIGIYIDLITEASDSSLLERAVPSFSFSDWFDNVTEESEGKLLKACRRLMATDMSARVRQTITDRFNQFTKSTEQASQDPIPDEILTFFATQSSLISDLPNRIWIASLKPNNADLRPHSYLSTEECMGRVLCSYDWHNETLNIPLPKIGEREDVFRLAHDHCYDLFSQGREADVMRILLKVDGRSLTRSFRKAHDIFGVNVRWELYHFFFRQRILSVSTTPNNADLLPFASLPFEQAIANALCCYDRSSRPGNREEIFRMAEFYCVGFLRAGKEDDFMRIVSIVDRVSILRSYFQCQHMLFSEIIQFVAGRCDMNDTRELNEFMMNANSPAVRPTPVSAFLAGVPFNVSINCDLSCFLRYLSRHRHREAWTLASTAAVPWLEAYSVSKVSDRPAIRRFLQCCIQADLRDSWGQRCETSEETRDRARSLVEATELDRLPPQTEEIMSDSDASSDSQLGLDPHFDSSLGLDLLFSSPAASDDNVQAGDRAHEVDPTAASAMLTPESRDHGPTLSAIAHTSEAAAIPLPPSCSSLEASSSNSVFEASSRLENAQTDELV</sequence>
<dbReference type="Proteomes" id="UP000076722">
    <property type="component" value="Unassembled WGS sequence"/>
</dbReference>
<reference evidence="4 5" key="1">
    <citation type="journal article" date="2016" name="Mol. Biol. Evol.">
        <title>Comparative Genomics of Early-Diverging Mushroom-Forming Fungi Provides Insights into the Origins of Lignocellulose Decay Capabilities.</title>
        <authorList>
            <person name="Nagy L.G."/>
            <person name="Riley R."/>
            <person name="Tritt A."/>
            <person name="Adam C."/>
            <person name="Daum C."/>
            <person name="Floudas D."/>
            <person name="Sun H."/>
            <person name="Yadav J.S."/>
            <person name="Pangilinan J."/>
            <person name="Larsson K.H."/>
            <person name="Matsuura K."/>
            <person name="Barry K."/>
            <person name="Labutti K."/>
            <person name="Kuo R."/>
            <person name="Ohm R.A."/>
            <person name="Bhattacharya S.S."/>
            <person name="Shirouzu T."/>
            <person name="Yoshinaga Y."/>
            <person name="Martin F.M."/>
            <person name="Grigoriev I.V."/>
            <person name="Hibbett D.S."/>
        </authorList>
    </citation>
    <scope>NUCLEOTIDE SEQUENCE [LARGE SCALE GENOMIC DNA]</scope>
    <source>
        <strain evidence="4 5">HHB9708</strain>
    </source>
</reference>
<keyword evidence="2" id="KW-1133">Transmembrane helix</keyword>
<dbReference type="AlphaFoldDB" id="A0A164PNG4"/>
<keyword evidence="5" id="KW-1185">Reference proteome</keyword>